<evidence type="ECO:0000313" key="2">
    <source>
        <dbReference type="Proteomes" id="UP000622405"/>
    </source>
</evidence>
<dbReference type="InterPro" id="IPR010712">
    <property type="entry name" value="Arsenical-R_ArsD"/>
</dbReference>
<dbReference type="Pfam" id="PF06953">
    <property type="entry name" value="ArsD"/>
    <property type="match status" value="1"/>
</dbReference>
<gene>
    <name evidence="1" type="primary">arsD</name>
    <name evidence="1" type="ORF">GH811_03795</name>
</gene>
<dbReference type="EMBL" id="WJBE01000002">
    <property type="protein sequence ID" value="MBC3898735.1"/>
    <property type="molecule type" value="Genomic_DNA"/>
</dbReference>
<dbReference type="RefSeq" id="WP_186893340.1">
    <property type="nucleotide sequence ID" value="NZ_WJBE01000002.1"/>
</dbReference>
<dbReference type="Proteomes" id="UP000622405">
    <property type="component" value="Unassembled WGS sequence"/>
</dbReference>
<reference evidence="1 2" key="1">
    <citation type="journal article" date="2020" name="mSystems">
        <title>Defining Genomic and Predicted Metabolic Features of the Acetobacterium Genus.</title>
        <authorList>
            <person name="Ross D.E."/>
            <person name="Marshall C.W."/>
            <person name="Gulliver D."/>
            <person name="May H.D."/>
            <person name="Norman R.S."/>
        </authorList>
    </citation>
    <scope>NUCLEOTIDE SEQUENCE [LARGE SCALE GENOMIC DNA]</scope>
    <source>
        <strain evidence="1 2">DSM 4132</strain>
    </source>
</reference>
<sequence>MSSNIEIFEPAMCCSTGVCGPGVDKELLRVATFINQLEGEGKKVIRYNLSSTPQAFVENMHVNDALASEGPDILPITYVNGEIKQVGTYPANFDLATWAGMTREELLSMIKKNREASGGGCCTGGGCC</sequence>
<protein>
    <submittedName>
        <fullName evidence="1">Arsenite efflux transporter metallochaperone ArsD</fullName>
    </submittedName>
</protein>
<comment type="caution">
    <text evidence="1">The sequence shown here is derived from an EMBL/GenBank/DDBJ whole genome shotgun (WGS) entry which is preliminary data.</text>
</comment>
<name>A0ABR6YUG2_9FIRM</name>
<proteinExistence type="predicted"/>
<dbReference type="Gene3D" id="3.40.30.10">
    <property type="entry name" value="Glutaredoxin"/>
    <property type="match status" value="1"/>
</dbReference>
<organism evidence="1 2">
    <name type="scientific">Acetobacterium malicum</name>
    <dbReference type="NCBI Taxonomy" id="52692"/>
    <lineage>
        <taxon>Bacteria</taxon>
        <taxon>Bacillati</taxon>
        <taxon>Bacillota</taxon>
        <taxon>Clostridia</taxon>
        <taxon>Eubacteriales</taxon>
        <taxon>Eubacteriaceae</taxon>
        <taxon>Acetobacterium</taxon>
    </lineage>
</organism>
<dbReference type="NCBIfam" id="NF033727">
    <property type="entry name" value="chaperon_ArsD"/>
    <property type="match status" value="1"/>
</dbReference>
<keyword evidence="2" id="KW-1185">Reference proteome</keyword>
<evidence type="ECO:0000313" key="1">
    <source>
        <dbReference type="EMBL" id="MBC3898735.1"/>
    </source>
</evidence>
<accession>A0ABR6YUG2</accession>